<comment type="caution">
    <text evidence="1">The sequence shown here is derived from an EMBL/GenBank/DDBJ whole genome shotgun (WGS) entry which is preliminary data.</text>
</comment>
<evidence type="ECO:0000313" key="1">
    <source>
        <dbReference type="EMBL" id="MBB6347159.1"/>
    </source>
</evidence>
<dbReference type="InterPro" id="IPR036379">
    <property type="entry name" value="A-amylase_inhib_sf"/>
</dbReference>
<protein>
    <submittedName>
        <fullName evidence="1">Uncharacterized protein</fullName>
    </submittedName>
</protein>
<keyword evidence="2" id="KW-1185">Reference proteome</keyword>
<reference evidence="1 2" key="1">
    <citation type="submission" date="2020-08" db="EMBL/GenBank/DDBJ databases">
        <title>Sequencing the genomes of 1000 actinobacteria strains.</title>
        <authorList>
            <person name="Klenk H.-P."/>
        </authorList>
    </citation>
    <scope>NUCLEOTIDE SEQUENCE [LARGE SCALE GENOMIC DNA]</scope>
    <source>
        <strain evidence="1 2">DSM 45913</strain>
    </source>
</reference>
<accession>A0A7X0C5N0</accession>
<proteinExistence type="predicted"/>
<dbReference type="EMBL" id="JACHJB010000002">
    <property type="protein sequence ID" value="MBB6347159.1"/>
    <property type="molecule type" value="Genomic_DNA"/>
</dbReference>
<dbReference type="Gene3D" id="2.60.40.20">
    <property type="entry name" value="Alpha-amylase inhibitor"/>
    <property type="match status" value="1"/>
</dbReference>
<dbReference type="GO" id="GO:0015066">
    <property type="term" value="F:alpha-amylase inhibitor activity"/>
    <property type="evidence" value="ECO:0007669"/>
    <property type="project" value="InterPro"/>
</dbReference>
<name>A0A7X0C5N0_9ACTN</name>
<gene>
    <name evidence="1" type="ORF">FHU36_003704</name>
</gene>
<organism evidence="1 2">
    <name type="scientific">Nonomuraea muscovyensis</name>
    <dbReference type="NCBI Taxonomy" id="1124761"/>
    <lineage>
        <taxon>Bacteria</taxon>
        <taxon>Bacillati</taxon>
        <taxon>Actinomycetota</taxon>
        <taxon>Actinomycetes</taxon>
        <taxon>Streptosporangiales</taxon>
        <taxon>Streptosporangiaceae</taxon>
        <taxon>Nonomuraea</taxon>
    </lineage>
</organism>
<dbReference type="Proteomes" id="UP000583800">
    <property type="component" value="Unassembled WGS sequence"/>
</dbReference>
<sequence length="51" mass="6217">MRIEVRNTCRRRYRVKIIIAFGPDSSCWTYKSGQRRDYYGWSGRVDQLRLC</sequence>
<dbReference type="AlphaFoldDB" id="A0A7X0C5N0"/>
<evidence type="ECO:0000313" key="2">
    <source>
        <dbReference type="Proteomes" id="UP000583800"/>
    </source>
</evidence>